<dbReference type="KEGG" id="mtim:DIR46_07285"/>
<dbReference type="RefSeq" id="WP_109344640.1">
    <property type="nucleotide sequence ID" value="NZ_CP029343.1"/>
</dbReference>
<dbReference type="Proteomes" id="UP000245820">
    <property type="component" value="Chromosome"/>
</dbReference>
<dbReference type="EMBL" id="CP029343">
    <property type="protein sequence ID" value="AWL04254.1"/>
    <property type="molecule type" value="Genomic_DNA"/>
</dbReference>
<organism evidence="1 2">
    <name type="scientific">Massilia oculi</name>
    <dbReference type="NCBI Taxonomy" id="945844"/>
    <lineage>
        <taxon>Bacteria</taxon>
        <taxon>Pseudomonadati</taxon>
        <taxon>Pseudomonadota</taxon>
        <taxon>Betaproteobacteria</taxon>
        <taxon>Burkholderiales</taxon>
        <taxon>Oxalobacteraceae</taxon>
        <taxon>Telluria group</taxon>
        <taxon>Massilia</taxon>
    </lineage>
</organism>
<evidence type="ECO:0000313" key="1">
    <source>
        <dbReference type="EMBL" id="AWL04254.1"/>
    </source>
</evidence>
<proteinExistence type="predicted"/>
<protein>
    <submittedName>
        <fullName evidence="1">Uncharacterized protein</fullName>
    </submittedName>
</protein>
<dbReference type="AlphaFoldDB" id="A0A2S2DFZ7"/>
<evidence type="ECO:0000313" key="2">
    <source>
        <dbReference type="Proteomes" id="UP000245820"/>
    </source>
</evidence>
<name>A0A2S2DFZ7_9BURK</name>
<gene>
    <name evidence="1" type="ORF">DIR46_07285</name>
</gene>
<reference evidence="1 2" key="1">
    <citation type="submission" date="2018-05" db="EMBL/GenBank/DDBJ databases">
        <title>Complete genome sequence of Massilia oculi sp. nov. CCUG 43427T (=DSM 26321T), the type strain of M. oculi, and comparison with genome sequences of other Massilia strains.</title>
        <authorList>
            <person name="Zhu B."/>
        </authorList>
    </citation>
    <scope>NUCLEOTIDE SEQUENCE [LARGE SCALE GENOMIC DNA]</scope>
    <source>
        <strain evidence="1 2">CCUG 43427</strain>
    </source>
</reference>
<keyword evidence="2" id="KW-1185">Reference proteome</keyword>
<sequence length="89" mass="9979">MRRFAIAEWLGPLIVVELDPAEFDGPDIERLEQKIAQRFPGINVAIITPDWEADSGIRVRGLEAPADVLASPDLAWRDLNLPDDDELPF</sequence>
<accession>A0A2S2DFZ7</accession>